<dbReference type="PANTHER" id="PTHR11102:SF160">
    <property type="entry name" value="ERAD-ASSOCIATED E3 UBIQUITIN-PROTEIN LIGASE COMPONENT HRD3"/>
    <property type="match status" value="1"/>
</dbReference>
<evidence type="ECO:0000256" key="2">
    <source>
        <dbReference type="SAM" id="MobiDB-lite"/>
    </source>
</evidence>
<comment type="caution">
    <text evidence="3">The sequence shown here is derived from an EMBL/GenBank/DDBJ whole genome shotgun (WGS) entry which is preliminary data.</text>
</comment>
<dbReference type="PANTHER" id="PTHR11102">
    <property type="entry name" value="SEL-1-LIKE PROTEIN"/>
    <property type="match status" value="1"/>
</dbReference>
<dbReference type="SMART" id="SM00671">
    <property type="entry name" value="SEL1"/>
    <property type="match status" value="3"/>
</dbReference>
<keyword evidence="1" id="KW-0175">Coiled coil</keyword>
<dbReference type="Gene3D" id="1.25.40.10">
    <property type="entry name" value="Tetratricopeptide repeat domain"/>
    <property type="match status" value="2"/>
</dbReference>
<dbReference type="AlphaFoldDB" id="A0A099LUQ4"/>
<feature type="region of interest" description="Disordered" evidence="2">
    <location>
        <begin position="364"/>
        <end position="391"/>
    </location>
</feature>
<dbReference type="Pfam" id="PF08238">
    <property type="entry name" value="Sel1"/>
    <property type="match status" value="4"/>
</dbReference>
<dbReference type="STRING" id="29495.EA26_08705"/>
<dbReference type="SUPFAM" id="SSF81901">
    <property type="entry name" value="HCP-like"/>
    <property type="match status" value="1"/>
</dbReference>
<dbReference type="EMBL" id="JMCG01000001">
    <property type="protein sequence ID" value="KGK11384.1"/>
    <property type="molecule type" value="Genomic_DNA"/>
</dbReference>
<feature type="coiled-coil region" evidence="1">
    <location>
        <begin position="29"/>
        <end position="56"/>
    </location>
</feature>
<evidence type="ECO:0000313" key="3">
    <source>
        <dbReference type="EMBL" id="KGK11384.1"/>
    </source>
</evidence>
<reference evidence="3 4" key="1">
    <citation type="submission" date="2014-04" db="EMBL/GenBank/DDBJ databases">
        <title>Genome sequencing of Vibrio navarrensis strains.</title>
        <authorList>
            <person name="Gladney L.M."/>
            <person name="Katz L.S."/>
            <person name="Marino-Ramirez L."/>
            <person name="Jordan I.K."/>
        </authorList>
    </citation>
    <scope>NUCLEOTIDE SEQUENCE [LARGE SCALE GENOMIC DNA]</scope>
    <source>
        <strain evidence="3 4">ATCC 51183</strain>
    </source>
</reference>
<dbReference type="GeneID" id="43683272"/>
<organism evidence="3 4">
    <name type="scientific">Vibrio navarrensis</name>
    <dbReference type="NCBI Taxonomy" id="29495"/>
    <lineage>
        <taxon>Bacteria</taxon>
        <taxon>Pseudomonadati</taxon>
        <taxon>Pseudomonadota</taxon>
        <taxon>Gammaproteobacteria</taxon>
        <taxon>Vibrionales</taxon>
        <taxon>Vibrionaceae</taxon>
        <taxon>Vibrio</taxon>
    </lineage>
</organism>
<dbReference type="InterPro" id="IPR006597">
    <property type="entry name" value="Sel1-like"/>
</dbReference>
<dbReference type="Proteomes" id="UP000029994">
    <property type="component" value="Unassembled WGS sequence"/>
</dbReference>
<accession>A0A099LUQ4</accession>
<protein>
    <recommendedName>
        <fullName evidence="5">TPR repeat protein SEL1 subfamily</fullName>
    </recommendedName>
</protein>
<dbReference type="RefSeq" id="WP_039426721.1">
    <property type="nucleotide sequence ID" value="NZ_CP061844.1"/>
</dbReference>
<gene>
    <name evidence="3" type="ORF">EA26_08705</name>
</gene>
<name>A0A099LUQ4_9VIBR</name>
<keyword evidence="4" id="KW-1185">Reference proteome</keyword>
<proteinExistence type="predicted"/>
<dbReference type="InterPro" id="IPR011990">
    <property type="entry name" value="TPR-like_helical_dom_sf"/>
</dbReference>
<evidence type="ECO:0000256" key="1">
    <source>
        <dbReference type="SAM" id="Coils"/>
    </source>
</evidence>
<feature type="compositionally biased region" description="Polar residues" evidence="2">
    <location>
        <begin position="369"/>
        <end position="391"/>
    </location>
</feature>
<sequence length="391" mass="43672">MSMMAVAIGATSLSLLLVFVWMFSLSLRKQRLEQERKAKEAAYRRAIEKAREQERQERLFKAESGHIPTILFLAKEAERTNLKEALYWYNKGARLDNINCMYGIVRISERMREDMVLKEQANFWRLVIAGAEGNLGAKFEAGKALVNGRGVEKNIPKGYGLVEEAATKGNLDAMLFMGDWSQSYQNPDKSSDSAFEWYRKAADLGSVDGQIQLGLSYLSGLGTSKDHTKGTYWLERAAEKGSAEAMFHAGEAWRDYGKTGNALAYVWLFLASHFGYEKARAMRDQVATKIGVDIVVGLQSVAKPLMKKLEAGKVGKHSIIKALNKVYKRPAYFPPLEKPLDADTQLLSDDAAFEETLLADTVEVEQEPVSPNANSGKPSLDFSQSFEMPKK</sequence>
<dbReference type="eggNOG" id="COG0790">
    <property type="taxonomic scope" value="Bacteria"/>
</dbReference>
<dbReference type="InterPro" id="IPR050767">
    <property type="entry name" value="Sel1_AlgK"/>
</dbReference>
<evidence type="ECO:0000313" key="4">
    <source>
        <dbReference type="Proteomes" id="UP000029994"/>
    </source>
</evidence>
<evidence type="ECO:0008006" key="5">
    <source>
        <dbReference type="Google" id="ProtNLM"/>
    </source>
</evidence>